<accession>A0A6E8WC31</accession>
<evidence type="ECO:0000313" key="3">
    <source>
        <dbReference type="Proteomes" id="UP001105220"/>
    </source>
</evidence>
<reference key="1">
    <citation type="journal article" date="2019" name="Genes (Basel)">
        <title>A High-Quality De novo Genome Assembly from a Single Mosquito Using PacBio Sequencing.</title>
        <authorList>
            <person name="Kingan S.B."/>
            <person name="Heaton H."/>
            <person name="Cudini J."/>
            <person name="Lambert C.C."/>
            <person name="Baybayan P."/>
            <person name="Galvin B.D."/>
            <person name="Durbin R."/>
            <person name="Korlach J."/>
            <person name="Lawniczak M.K.N."/>
        </authorList>
    </citation>
    <scope>NUCLEOTIDE SEQUENCE [LARGE SCALE GENOMIC DNA]</scope>
    <source>
        <strain>Mali-NIH</strain>
    </source>
</reference>
<feature type="chain" id="PRO_5026081410" evidence="1">
    <location>
        <begin position="23"/>
        <end position="56"/>
    </location>
</feature>
<evidence type="ECO:0000256" key="1">
    <source>
        <dbReference type="SAM" id="SignalP"/>
    </source>
</evidence>
<sequence>IKSVTVLLTLAILILGVATVNAIDACTDDREYLVECGPEIELTSREGGHCIPITDC</sequence>
<protein>
    <submittedName>
        <fullName evidence="2">Uncharacterized protein</fullName>
    </submittedName>
</protein>
<dbReference type="EnsemblMetazoa" id="ACON028459-RA">
    <property type="protein sequence ID" value="ACON028459-PA"/>
    <property type="gene ID" value="ACON028459"/>
</dbReference>
<dbReference type="Proteomes" id="UP001105220">
    <property type="component" value="Unplaced"/>
</dbReference>
<organism evidence="2 3">
    <name type="scientific">Anopheles coluzzii</name>
    <name type="common">African malaria mosquito</name>
    <dbReference type="NCBI Taxonomy" id="1518534"/>
    <lineage>
        <taxon>Eukaryota</taxon>
        <taxon>Metazoa</taxon>
        <taxon>Ecdysozoa</taxon>
        <taxon>Arthropoda</taxon>
        <taxon>Hexapoda</taxon>
        <taxon>Insecta</taxon>
        <taxon>Pterygota</taxon>
        <taxon>Neoptera</taxon>
        <taxon>Endopterygota</taxon>
        <taxon>Diptera</taxon>
        <taxon>Nematocera</taxon>
        <taxon>Culicoidea</taxon>
        <taxon>Culicidae</taxon>
        <taxon>Anophelinae</taxon>
        <taxon>Anopheles</taxon>
    </lineage>
</organism>
<reference evidence="2" key="2">
    <citation type="submission" date="2020-05" db="UniProtKB">
        <authorList>
            <consortium name="EnsemblMetazoa"/>
        </authorList>
    </citation>
    <scope>IDENTIFICATION</scope>
    <source>
        <strain evidence="2">Ngousso</strain>
    </source>
</reference>
<name>A0A6E8WC31_ANOCL</name>
<keyword evidence="1" id="KW-0732">Signal</keyword>
<evidence type="ECO:0000313" key="2">
    <source>
        <dbReference type="EnsemblMetazoa" id="ACON028459-PA"/>
    </source>
</evidence>
<dbReference type="AlphaFoldDB" id="A0A6E8WC31"/>
<dbReference type="VEuPathDB" id="VectorBase:ACON028459"/>
<proteinExistence type="predicted"/>
<feature type="signal peptide" evidence="1">
    <location>
        <begin position="1"/>
        <end position="22"/>
    </location>
</feature>
<keyword evidence="3" id="KW-1185">Reference proteome</keyword>